<dbReference type="Proteomes" id="UP000229314">
    <property type="component" value="Chromosome"/>
</dbReference>
<dbReference type="Pfam" id="PF23812">
    <property type="entry name" value="Phage_TAC_18"/>
    <property type="match status" value="1"/>
</dbReference>
<dbReference type="InterPro" id="IPR056919">
    <property type="entry name" value="Phage_TAC_18"/>
</dbReference>
<gene>
    <name evidence="1" type="ORF">PYTT13_05505</name>
</gene>
<reference evidence="1 2" key="1">
    <citation type="submission" date="2017-10" db="EMBL/GenBank/DDBJ databases">
        <title>Complete genome sequence of Paracoccus yeei TT13 isolated from human skin.</title>
        <authorList>
            <person name="Lee K."/>
            <person name="Lim J.Y."/>
            <person name="Hwang I."/>
        </authorList>
    </citation>
    <scope>NUCLEOTIDE SEQUENCE [LARGE SCALE GENOMIC DNA]</scope>
    <source>
        <strain evidence="1 2">TT13</strain>
    </source>
</reference>
<dbReference type="AlphaFoldDB" id="A0A2D2BYS7"/>
<proteinExistence type="predicted"/>
<dbReference type="EMBL" id="CP024422">
    <property type="protein sequence ID" value="ATQ55319.1"/>
    <property type="molecule type" value="Genomic_DNA"/>
</dbReference>
<name>A0A2D2BYS7_9RHOB</name>
<dbReference type="GeneID" id="78897128"/>
<evidence type="ECO:0000313" key="1">
    <source>
        <dbReference type="EMBL" id="ATQ55319.1"/>
    </source>
</evidence>
<evidence type="ECO:0000313" key="2">
    <source>
        <dbReference type="Proteomes" id="UP000229314"/>
    </source>
</evidence>
<protein>
    <submittedName>
        <fullName evidence="1">Uncharacterized protein</fullName>
    </submittedName>
</protein>
<accession>A0A2D2BYS7</accession>
<dbReference type="RefSeq" id="WP_099648455.1">
    <property type="nucleotide sequence ID" value="NZ_CAJGAB010000008.1"/>
</dbReference>
<organism evidence="1 2">
    <name type="scientific">Paracoccus yeei</name>
    <dbReference type="NCBI Taxonomy" id="147645"/>
    <lineage>
        <taxon>Bacteria</taxon>
        <taxon>Pseudomonadati</taxon>
        <taxon>Pseudomonadota</taxon>
        <taxon>Alphaproteobacteria</taxon>
        <taxon>Rhodobacterales</taxon>
        <taxon>Paracoccaceae</taxon>
        <taxon>Paracoccus</taxon>
    </lineage>
</organism>
<sequence length="117" mass="12610">MERLERQLCAAVKASLGGEKVRPPEAGRILWNAFQGISATRTYHAGAPNPIQPSEIAAWCQLMRLPLAPHHVDVLLAMDQAWLDVAYAAARRPEGVQALAPVSQTPLSAALLDAMFG</sequence>